<gene>
    <name evidence="1" type="ORF">LQV63_14740</name>
</gene>
<comment type="caution">
    <text evidence="1">The sequence shown here is derived from an EMBL/GenBank/DDBJ whole genome shotgun (WGS) entry which is preliminary data.</text>
</comment>
<name>A0ABS8YEZ7_9BACL</name>
<dbReference type="EMBL" id="JAJNBZ010000010">
    <property type="protein sequence ID" value="MCE5170570.1"/>
    <property type="molecule type" value="Genomic_DNA"/>
</dbReference>
<organism evidence="1 2">
    <name type="scientific">Paenibacillus profundus</name>
    <dbReference type="NCBI Taxonomy" id="1173085"/>
    <lineage>
        <taxon>Bacteria</taxon>
        <taxon>Bacillati</taxon>
        <taxon>Bacillota</taxon>
        <taxon>Bacilli</taxon>
        <taxon>Bacillales</taxon>
        <taxon>Paenibacillaceae</taxon>
        <taxon>Paenibacillus</taxon>
    </lineage>
</organism>
<reference evidence="1 2" key="1">
    <citation type="submission" date="2021-11" db="EMBL/GenBank/DDBJ databases">
        <title>Draft genome sequence of Paenibacillus profundus YoMME, a new Gram-positive bacteria with exoelectrogenic properties.</title>
        <authorList>
            <person name="Hubenova Y."/>
            <person name="Hubenova E."/>
            <person name="Manasiev Y."/>
            <person name="Peykov S."/>
            <person name="Mitov M."/>
        </authorList>
    </citation>
    <scope>NUCLEOTIDE SEQUENCE [LARGE SCALE GENOMIC DNA]</scope>
    <source>
        <strain evidence="1 2">YoMME</strain>
    </source>
</reference>
<keyword evidence="2" id="KW-1185">Reference proteome</keyword>
<evidence type="ECO:0000313" key="2">
    <source>
        <dbReference type="Proteomes" id="UP001199916"/>
    </source>
</evidence>
<sequence>MENIKIRRTDEYEERAMTESRDCCEPVWEVFRIWSWRNRLQVQNHLCTSLWRVILDIEWLTGSSGHNEAVAIGAHAVIYRS</sequence>
<dbReference type="Proteomes" id="UP001199916">
    <property type="component" value="Unassembled WGS sequence"/>
</dbReference>
<evidence type="ECO:0000313" key="1">
    <source>
        <dbReference type="EMBL" id="MCE5170570.1"/>
    </source>
</evidence>
<accession>A0ABS8YEZ7</accession>
<proteinExistence type="predicted"/>
<protein>
    <submittedName>
        <fullName evidence="1">Uncharacterized protein</fullName>
    </submittedName>
</protein>